<protein>
    <submittedName>
        <fullName evidence="1">Uncharacterized protein</fullName>
    </submittedName>
</protein>
<accession>A0ABU0E206</accession>
<proteinExistence type="predicted"/>
<name>A0ABU0E206_9FIRM</name>
<comment type="caution">
    <text evidence="1">The sequence shown here is derived from an EMBL/GenBank/DDBJ whole genome shotgun (WGS) entry which is preliminary data.</text>
</comment>
<evidence type="ECO:0000313" key="2">
    <source>
        <dbReference type="Proteomes" id="UP001230220"/>
    </source>
</evidence>
<dbReference type="Proteomes" id="UP001230220">
    <property type="component" value="Unassembled WGS sequence"/>
</dbReference>
<evidence type="ECO:0000313" key="1">
    <source>
        <dbReference type="EMBL" id="MDQ0360909.1"/>
    </source>
</evidence>
<dbReference type="EMBL" id="JAUSUR010000002">
    <property type="protein sequence ID" value="MDQ0360909.1"/>
    <property type="molecule type" value="Genomic_DNA"/>
</dbReference>
<reference evidence="1 2" key="1">
    <citation type="submission" date="2023-07" db="EMBL/GenBank/DDBJ databases">
        <title>Genomic Encyclopedia of Type Strains, Phase IV (KMG-IV): sequencing the most valuable type-strain genomes for metagenomic binning, comparative biology and taxonomic classification.</title>
        <authorList>
            <person name="Goeker M."/>
        </authorList>
    </citation>
    <scope>NUCLEOTIDE SEQUENCE [LARGE SCALE GENOMIC DNA]</scope>
    <source>
        <strain evidence="1 2">DSM 16784</strain>
    </source>
</reference>
<keyword evidence="2" id="KW-1185">Reference proteome</keyword>
<gene>
    <name evidence="1" type="ORF">J2S15_001654</name>
</gene>
<dbReference type="RefSeq" id="WP_307407163.1">
    <property type="nucleotide sequence ID" value="NZ_JAUSUR010000002.1"/>
</dbReference>
<sequence>MLHKNEVELRLKNLMQFDNIKVFEPSKQDLSNLNLVLKNTFKIYVVEIGETNYMCLQPSIDNCDFRTLTKRYSIYQELVDNNCFLLFDGYIGRYKKQLLKLRIPFVMGEENMFLPFLGLLLTKEKEKSKEITTFSPIAQQIVLSAIYFNWHEKSSIYIEEYLKVSRMSVTRAFNEIASTQLATLSKKNRTLNLVFNTHGYTLFENSFSYFTSPIYKTFYIEKDMIGKLQDIKISGLNALSYYGEINPEIYNIYAISKIDYNNQKNNNIFRNLSQNNLDIISDTTNVIQILNYIIKDKLFDKAIDPISAYLSLSNEDQHDVRIELDFKESLKQIVNKTKLKE</sequence>
<organism evidence="1 2">
    <name type="scientific">Breznakia pachnodae</name>
    <dbReference type="NCBI Taxonomy" id="265178"/>
    <lineage>
        <taxon>Bacteria</taxon>
        <taxon>Bacillati</taxon>
        <taxon>Bacillota</taxon>
        <taxon>Erysipelotrichia</taxon>
        <taxon>Erysipelotrichales</taxon>
        <taxon>Erysipelotrichaceae</taxon>
        <taxon>Breznakia</taxon>
    </lineage>
</organism>